<sequence>MTSHLQETAHRVVEPSAFIRLEREDAANGRAIWHLLEHRMDAVLDVCFSRITQNDTAGMDKDQTVDFFLWQVDHWRRLFTGTMDEAYAADIRRTGVAQNLSGVDLRWYSVVYTTIANEIVKVIAMAFEGDGRRIAALVATLNRHIAVDSQMTLSAYSAHLLD</sequence>
<dbReference type="EMBL" id="JAOQNS010000002">
    <property type="protein sequence ID" value="MCW2306376.1"/>
    <property type="molecule type" value="Genomic_DNA"/>
</dbReference>
<feature type="domain" description="Globin-sensor" evidence="1">
    <location>
        <begin position="14"/>
        <end position="158"/>
    </location>
</feature>
<dbReference type="InterPro" id="IPR039379">
    <property type="entry name" value="Protoglobin_sensor_dom"/>
</dbReference>
<keyword evidence="3" id="KW-1185">Reference proteome</keyword>
<accession>A0ABT3H7T3</accession>
<dbReference type="CDD" id="cd01068">
    <property type="entry name" value="globin_sensor"/>
    <property type="match status" value="1"/>
</dbReference>
<dbReference type="Gene3D" id="1.10.490.10">
    <property type="entry name" value="Globins"/>
    <property type="match status" value="1"/>
</dbReference>
<dbReference type="InterPro" id="IPR012292">
    <property type="entry name" value="Globin/Proto"/>
</dbReference>
<dbReference type="InterPro" id="IPR044398">
    <property type="entry name" value="Globin-sensor_dom"/>
</dbReference>
<comment type="caution">
    <text evidence="2">The sequence shown here is derived from an EMBL/GenBank/DDBJ whole genome shotgun (WGS) entry which is preliminary data.</text>
</comment>
<evidence type="ECO:0000259" key="1">
    <source>
        <dbReference type="Pfam" id="PF11563"/>
    </source>
</evidence>
<dbReference type="RefSeq" id="WP_264600047.1">
    <property type="nucleotide sequence ID" value="NZ_JAOQNS010000002.1"/>
</dbReference>
<organism evidence="2 3">
    <name type="scientific">Rhodobium gokarnense</name>
    <dbReference type="NCBI Taxonomy" id="364296"/>
    <lineage>
        <taxon>Bacteria</taxon>
        <taxon>Pseudomonadati</taxon>
        <taxon>Pseudomonadota</taxon>
        <taxon>Alphaproteobacteria</taxon>
        <taxon>Hyphomicrobiales</taxon>
        <taxon>Rhodobiaceae</taxon>
        <taxon>Rhodobium</taxon>
    </lineage>
</organism>
<dbReference type="Proteomes" id="UP001209755">
    <property type="component" value="Unassembled WGS sequence"/>
</dbReference>
<evidence type="ECO:0000313" key="2">
    <source>
        <dbReference type="EMBL" id="MCW2306376.1"/>
    </source>
</evidence>
<dbReference type="InterPro" id="IPR009050">
    <property type="entry name" value="Globin-like_sf"/>
</dbReference>
<proteinExistence type="predicted"/>
<reference evidence="3" key="1">
    <citation type="submission" date="2023-07" db="EMBL/GenBank/DDBJ databases">
        <title>Genome sequencing of Purple Non-Sulfur Bacteria from various extreme environments.</title>
        <authorList>
            <person name="Mayer M."/>
        </authorList>
    </citation>
    <scope>NUCLEOTIDE SEQUENCE [LARGE SCALE GENOMIC DNA]</scope>
    <source>
        <strain evidence="3">DSM 17935</strain>
    </source>
</reference>
<gene>
    <name evidence="2" type="ORF">M2319_000695</name>
</gene>
<name>A0ABT3H7T3_9HYPH</name>
<evidence type="ECO:0000313" key="3">
    <source>
        <dbReference type="Proteomes" id="UP001209755"/>
    </source>
</evidence>
<dbReference type="SUPFAM" id="SSF46458">
    <property type="entry name" value="Globin-like"/>
    <property type="match status" value="1"/>
</dbReference>
<protein>
    <recommendedName>
        <fullName evidence="1">Globin-sensor domain-containing protein</fullName>
    </recommendedName>
</protein>
<dbReference type="Pfam" id="PF11563">
    <property type="entry name" value="Protoglobin"/>
    <property type="match status" value="1"/>
</dbReference>